<dbReference type="AlphaFoldDB" id="A0A2P2PH92"/>
<organism evidence="1">
    <name type="scientific">Rhizophora mucronata</name>
    <name type="common">Asiatic mangrove</name>
    <dbReference type="NCBI Taxonomy" id="61149"/>
    <lineage>
        <taxon>Eukaryota</taxon>
        <taxon>Viridiplantae</taxon>
        <taxon>Streptophyta</taxon>
        <taxon>Embryophyta</taxon>
        <taxon>Tracheophyta</taxon>
        <taxon>Spermatophyta</taxon>
        <taxon>Magnoliopsida</taxon>
        <taxon>eudicotyledons</taxon>
        <taxon>Gunneridae</taxon>
        <taxon>Pentapetalae</taxon>
        <taxon>rosids</taxon>
        <taxon>fabids</taxon>
        <taxon>Malpighiales</taxon>
        <taxon>Rhizophoraceae</taxon>
        <taxon>Rhizophora</taxon>
    </lineage>
</organism>
<name>A0A2P2PH92_RHIMU</name>
<proteinExistence type="predicted"/>
<accession>A0A2P2PH92</accession>
<reference evidence="1" key="1">
    <citation type="submission" date="2018-02" db="EMBL/GenBank/DDBJ databases">
        <title>Rhizophora mucronata_Transcriptome.</title>
        <authorList>
            <person name="Meera S.P."/>
            <person name="Sreeshan A."/>
            <person name="Augustine A."/>
        </authorList>
    </citation>
    <scope>NUCLEOTIDE SEQUENCE</scope>
    <source>
        <tissue evidence="1">Leaf</tissue>
    </source>
</reference>
<dbReference type="EMBL" id="GGEC01073545">
    <property type="protein sequence ID" value="MBX54029.1"/>
    <property type="molecule type" value="Transcribed_RNA"/>
</dbReference>
<protein>
    <submittedName>
        <fullName evidence="1">Uncharacterized protein</fullName>
    </submittedName>
</protein>
<sequence>MFYECIVKAYQNHDFAGSTIQLFSLINGLERNS</sequence>
<evidence type="ECO:0000313" key="1">
    <source>
        <dbReference type="EMBL" id="MBX54029.1"/>
    </source>
</evidence>